<keyword evidence="7 8" id="KW-0472">Membrane</keyword>
<dbReference type="STRING" id="298654.FraEuI1c_6698"/>
<dbReference type="PANTHER" id="PTHR46494">
    <property type="entry name" value="CORA FAMILY METAL ION TRANSPORTER (EUROFUNG)"/>
    <property type="match status" value="1"/>
</dbReference>
<keyword evidence="3" id="KW-0813">Transport</keyword>
<dbReference type="InParanoid" id="E3JB47"/>
<name>E3JB47_PSEI1</name>
<evidence type="ECO:0000256" key="4">
    <source>
        <dbReference type="ARBA" id="ARBA00022475"/>
    </source>
</evidence>
<dbReference type="GO" id="GO:0000287">
    <property type="term" value="F:magnesium ion binding"/>
    <property type="evidence" value="ECO:0007669"/>
    <property type="project" value="TreeGrafter"/>
</dbReference>
<keyword evidence="10" id="KW-1185">Reference proteome</keyword>
<evidence type="ECO:0000256" key="7">
    <source>
        <dbReference type="ARBA" id="ARBA00023136"/>
    </source>
</evidence>
<dbReference type="RefSeq" id="WP_013427779.1">
    <property type="nucleotide sequence ID" value="NC_014666.1"/>
</dbReference>
<gene>
    <name evidence="9" type="ordered locus">FraEuI1c_6698</name>
</gene>
<feature type="transmembrane region" description="Helical" evidence="8">
    <location>
        <begin position="324"/>
        <end position="343"/>
    </location>
</feature>
<evidence type="ECO:0000256" key="5">
    <source>
        <dbReference type="ARBA" id="ARBA00022692"/>
    </source>
</evidence>
<organism evidence="9 10">
    <name type="scientific">Pseudofrankia inefficax (strain DSM 45817 / CECT 9037 / DDB 130130 / EuI1c)</name>
    <name type="common">Frankia inefficax</name>
    <dbReference type="NCBI Taxonomy" id="298654"/>
    <lineage>
        <taxon>Bacteria</taxon>
        <taxon>Bacillati</taxon>
        <taxon>Actinomycetota</taxon>
        <taxon>Actinomycetes</taxon>
        <taxon>Frankiales</taxon>
        <taxon>Frankiaceae</taxon>
        <taxon>Pseudofrankia</taxon>
    </lineage>
</organism>
<sequence>MDVRLVTRAGVERHPVEALGELLRRVSVVPAGGGEAESPDDADAVETGTEFVWVDIPSCEKDAERVLLDVFGFHPRAVHDCAERNLVAKTHSYADHVFVVLHGPEQGVGGHVHYIELDQFIGRHFLVTVHGPINPAVDPSVALRETSSVLARMDAGRLRPASPFDLSHAIVLALAASQERFVEALTADVWGLEQRVIAGHFGEPEPFLDELFRARHGLLAARTISALNRETYARLMGRVWALPAGVRPLLAEITDEFEQVRGLADVQREYLQGVIEFYRTRIDTKMTIAAERLAVIAAITLPITAVSSIYGMNIIVNTRTRPEQLIIVLIAMAAMSAALLRWAKRRDWW</sequence>
<dbReference type="CDD" id="cd12822">
    <property type="entry name" value="TmCorA-like"/>
    <property type="match status" value="1"/>
</dbReference>
<dbReference type="Pfam" id="PF01544">
    <property type="entry name" value="CorA"/>
    <property type="match status" value="1"/>
</dbReference>
<keyword evidence="6 8" id="KW-1133">Transmembrane helix</keyword>
<evidence type="ECO:0000313" key="10">
    <source>
        <dbReference type="Proteomes" id="UP000002484"/>
    </source>
</evidence>
<proteinExistence type="inferred from homology"/>
<evidence type="ECO:0000313" key="9">
    <source>
        <dbReference type="EMBL" id="ADP84668.1"/>
    </source>
</evidence>
<accession>E3JB47</accession>
<dbReference type="SUPFAM" id="SSF143865">
    <property type="entry name" value="CorA soluble domain-like"/>
    <property type="match status" value="1"/>
</dbReference>
<keyword evidence="5 8" id="KW-0812">Transmembrane</keyword>
<keyword evidence="4" id="KW-1003">Cell membrane</keyword>
<protein>
    <submittedName>
        <fullName evidence="9">Mg2 transporter protein CorA family protein</fullName>
    </submittedName>
</protein>
<dbReference type="InterPro" id="IPR045861">
    <property type="entry name" value="CorA_cytoplasmic_dom"/>
</dbReference>
<dbReference type="GO" id="GO:0050897">
    <property type="term" value="F:cobalt ion binding"/>
    <property type="evidence" value="ECO:0007669"/>
    <property type="project" value="TreeGrafter"/>
</dbReference>
<dbReference type="KEGG" id="fri:FraEuI1c_6698"/>
<evidence type="ECO:0000256" key="1">
    <source>
        <dbReference type="ARBA" id="ARBA00004651"/>
    </source>
</evidence>
<dbReference type="GO" id="GO:0005886">
    <property type="term" value="C:plasma membrane"/>
    <property type="evidence" value="ECO:0007669"/>
    <property type="project" value="UniProtKB-SubCell"/>
</dbReference>
<feature type="transmembrane region" description="Helical" evidence="8">
    <location>
        <begin position="293"/>
        <end position="312"/>
    </location>
</feature>
<dbReference type="AlphaFoldDB" id="E3JB47"/>
<dbReference type="EMBL" id="CP002299">
    <property type="protein sequence ID" value="ADP84668.1"/>
    <property type="molecule type" value="Genomic_DNA"/>
</dbReference>
<dbReference type="OrthoDB" id="4815667at2"/>
<evidence type="ECO:0000256" key="8">
    <source>
        <dbReference type="SAM" id="Phobius"/>
    </source>
</evidence>
<dbReference type="InterPro" id="IPR045863">
    <property type="entry name" value="CorA_TM1_TM2"/>
</dbReference>
<dbReference type="PANTHER" id="PTHR46494:SF1">
    <property type="entry name" value="CORA FAMILY METAL ION TRANSPORTER (EUROFUNG)"/>
    <property type="match status" value="1"/>
</dbReference>
<comment type="subcellular location">
    <subcellularLocation>
        <location evidence="1">Cell membrane</location>
        <topology evidence="1">Multi-pass membrane protein</topology>
    </subcellularLocation>
</comment>
<evidence type="ECO:0000256" key="3">
    <source>
        <dbReference type="ARBA" id="ARBA00022448"/>
    </source>
</evidence>
<dbReference type="Gene3D" id="1.20.58.340">
    <property type="entry name" value="Magnesium transport protein CorA, transmembrane region"/>
    <property type="match status" value="2"/>
</dbReference>
<evidence type="ECO:0000256" key="2">
    <source>
        <dbReference type="ARBA" id="ARBA00009765"/>
    </source>
</evidence>
<dbReference type="eggNOG" id="COG0598">
    <property type="taxonomic scope" value="Bacteria"/>
</dbReference>
<dbReference type="InterPro" id="IPR002523">
    <property type="entry name" value="MgTranspt_CorA/ZnTranspt_ZntB"/>
</dbReference>
<dbReference type="Gene3D" id="3.30.460.20">
    <property type="entry name" value="CorA soluble domain-like"/>
    <property type="match status" value="1"/>
</dbReference>
<dbReference type="GO" id="GO:0015087">
    <property type="term" value="F:cobalt ion transmembrane transporter activity"/>
    <property type="evidence" value="ECO:0007669"/>
    <property type="project" value="TreeGrafter"/>
</dbReference>
<dbReference type="GO" id="GO:0015095">
    <property type="term" value="F:magnesium ion transmembrane transporter activity"/>
    <property type="evidence" value="ECO:0007669"/>
    <property type="project" value="TreeGrafter"/>
</dbReference>
<evidence type="ECO:0000256" key="6">
    <source>
        <dbReference type="ARBA" id="ARBA00022989"/>
    </source>
</evidence>
<comment type="similarity">
    <text evidence="2">Belongs to the CorA metal ion transporter (MIT) (TC 1.A.35) family.</text>
</comment>
<dbReference type="Proteomes" id="UP000002484">
    <property type="component" value="Chromosome"/>
</dbReference>
<reference evidence="9 10" key="1">
    <citation type="submission" date="2010-10" db="EMBL/GenBank/DDBJ databases">
        <title>Complete sequence of Frankia sp. EuI1c.</title>
        <authorList>
            <consortium name="US DOE Joint Genome Institute"/>
            <person name="Lucas S."/>
            <person name="Copeland A."/>
            <person name="Lapidus A."/>
            <person name="Cheng J.-F."/>
            <person name="Bruce D."/>
            <person name="Goodwin L."/>
            <person name="Pitluck S."/>
            <person name="Chertkov O."/>
            <person name="Detter J.C."/>
            <person name="Han C."/>
            <person name="Tapia R."/>
            <person name="Land M."/>
            <person name="Hauser L."/>
            <person name="Jeffries C."/>
            <person name="Kyrpides N."/>
            <person name="Ivanova N."/>
            <person name="Mikhailova N."/>
            <person name="Beauchemin N."/>
            <person name="Sen A."/>
            <person name="Sur S.A."/>
            <person name="Gtari M."/>
            <person name="Wall L."/>
            <person name="Tisa L."/>
            <person name="Woyke T."/>
        </authorList>
    </citation>
    <scope>NUCLEOTIDE SEQUENCE [LARGE SCALE GENOMIC DNA]</scope>
    <source>
        <strain evidence="10">DSM 45817 / CECT 9037 / EuI1c</strain>
    </source>
</reference>
<dbReference type="SUPFAM" id="SSF144083">
    <property type="entry name" value="Magnesium transport protein CorA, transmembrane region"/>
    <property type="match status" value="1"/>
</dbReference>
<dbReference type="HOGENOM" id="CLU_841484_0_0_11"/>